<reference evidence="1 2" key="1">
    <citation type="submission" date="2016-10" db="EMBL/GenBank/DDBJ databases">
        <authorList>
            <person name="de Groot N.N."/>
        </authorList>
    </citation>
    <scope>NUCLEOTIDE SEQUENCE [LARGE SCALE GENOMIC DNA]</scope>
    <source>
        <strain evidence="1 2">D15d</strain>
    </source>
</reference>
<dbReference type="Proteomes" id="UP000236726">
    <property type="component" value="Unassembled WGS sequence"/>
</dbReference>
<gene>
    <name evidence="1" type="ORF">SAMN05216537_10266</name>
</gene>
<dbReference type="RefSeq" id="WP_103952163.1">
    <property type="nucleotide sequence ID" value="NZ_FNUL01000002.1"/>
</dbReference>
<evidence type="ECO:0000313" key="2">
    <source>
        <dbReference type="Proteomes" id="UP000236726"/>
    </source>
</evidence>
<dbReference type="EMBL" id="FNUL01000002">
    <property type="protein sequence ID" value="SEF45581.1"/>
    <property type="molecule type" value="Genomic_DNA"/>
</dbReference>
<sequence>MEQITIDIQLDPMKDGIKVPETDLSRPDAHAVILGTNGKIRQISMREAEHILDQMATCGAGTHLGKSDYIAVYNKDKLFKAEGEEYLVGSVLIFQRAGNVLKAIPDDEIGDLLEVAMAQMDTLKAGDACFSAMRVD</sequence>
<evidence type="ECO:0000313" key="1">
    <source>
        <dbReference type="EMBL" id="SEF45581.1"/>
    </source>
</evidence>
<dbReference type="AlphaFoldDB" id="A0A1H5S721"/>
<organism evidence="1 2">
    <name type="scientific">Lachnospira multipara</name>
    <dbReference type="NCBI Taxonomy" id="28051"/>
    <lineage>
        <taxon>Bacteria</taxon>
        <taxon>Bacillati</taxon>
        <taxon>Bacillota</taxon>
        <taxon>Clostridia</taxon>
        <taxon>Lachnospirales</taxon>
        <taxon>Lachnospiraceae</taxon>
        <taxon>Lachnospira</taxon>
    </lineage>
</organism>
<protein>
    <submittedName>
        <fullName evidence="1">Uncharacterized protein</fullName>
    </submittedName>
</protein>
<name>A0A1H5S721_9FIRM</name>
<keyword evidence="2" id="KW-1185">Reference proteome</keyword>
<accession>A0A1H5S721</accession>
<proteinExistence type="predicted"/>